<dbReference type="InterPro" id="IPR023614">
    <property type="entry name" value="Porin_dom_sf"/>
</dbReference>
<gene>
    <name evidence="2" type="ORF">ACERK3_14880</name>
</gene>
<keyword evidence="3" id="KW-1185">Reference proteome</keyword>
<reference evidence="2 3" key="1">
    <citation type="submission" date="2024-08" db="EMBL/GenBank/DDBJ databases">
        <title>Whole-genome sequencing of halo(alkali)philic microorganisms from hypersaline lakes.</title>
        <authorList>
            <person name="Sorokin D.Y."/>
            <person name="Merkel A.Y."/>
            <person name="Messina E."/>
            <person name="Yakimov M."/>
        </authorList>
    </citation>
    <scope>NUCLEOTIDE SEQUENCE [LARGE SCALE GENOMIC DNA]</scope>
    <source>
        <strain evidence="2 3">AB-hyl4</strain>
    </source>
</reference>
<dbReference type="SUPFAM" id="SSF56935">
    <property type="entry name" value="Porins"/>
    <property type="match status" value="1"/>
</dbReference>
<dbReference type="EMBL" id="JBGUBD010000010">
    <property type="protein sequence ID" value="MFA9479572.1"/>
    <property type="molecule type" value="Genomic_DNA"/>
</dbReference>
<comment type="caution">
    <text evidence="2">The sequence shown here is derived from an EMBL/GenBank/DDBJ whole genome shotgun (WGS) entry which is preliminary data.</text>
</comment>
<name>A0ABV4U8G2_9BACT</name>
<dbReference type="RefSeq" id="WP_425346498.1">
    <property type="nucleotide sequence ID" value="NZ_JBGUBD010000010.1"/>
</dbReference>
<dbReference type="InterPro" id="IPR010870">
    <property type="entry name" value="Porin_O/P"/>
</dbReference>
<sequence>MMSSKSRLVTYRWIALFALLPTAFTLAGGRVLADDFDALRDDMQRMQRQLDAQQAVIERQQRELESLRPTDAQERWLDEARSEQVRQLAAEVIADADARDTRRPWAGHDGTFSLRSADGRFRLNIGALLQPRYVYTHRAGDAEDSSTFTINRAQLDFAGHVFDPRFTFRLMPEFARDPEMLDAWVNFAFMDQLQVRAGQFTVPFQWHRVITHRRQHFSQRGLASETFGVPGGYDIGLMVHGRGSQRDWDYALGFFGGEGRNVGITEGTGHMAVARMSYALMGTLPTAESDITTMDGPGLSVGGGLLGAWDNTLRDWDRGQSLVGDTAGDWLAATADVHYRWLGISLAADGYWRHVSPSDSAVASYDGWGFGVSAGYTFMPELYEVVARVGQAMADTNVGDTRQREYGIGLNIYHEGHAWKTRLNYLYLDTPLGDSGRFILEHHLDF</sequence>
<accession>A0ABV4U8G2</accession>
<evidence type="ECO:0000313" key="2">
    <source>
        <dbReference type="EMBL" id="MFA9479572.1"/>
    </source>
</evidence>
<evidence type="ECO:0000313" key="3">
    <source>
        <dbReference type="Proteomes" id="UP001575105"/>
    </source>
</evidence>
<proteinExistence type="predicted"/>
<protein>
    <submittedName>
        <fullName evidence="2">Porin</fullName>
    </submittedName>
</protein>
<keyword evidence="1" id="KW-0175">Coiled coil</keyword>
<dbReference type="Pfam" id="PF07396">
    <property type="entry name" value="Porin_O_P"/>
    <property type="match status" value="1"/>
</dbReference>
<dbReference type="Proteomes" id="UP001575105">
    <property type="component" value="Unassembled WGS sequence"/>
</dbReference>
<evidence type="ECO:0000256" key="1">
    <source>
        <dbReference type="SAM" id="Coils"/>
    </source>
</evidence>
<organism evidence="2 3">
    <name type="scientific">Natronomicrosphaera hydrolytica</name>
    <dbReference type="NCBI Taxonomy" id="3242702"/>
    <lineage>
        <taxon>Bacteria</taxon>
        <taxon>Pseudomonadati</taxon>
        <taxon>Planctomycetota</taxon>
        <taxon>Phycisphaerae</taxon>
        <taxon>Phycisphaerales</taxon>
        <taxon>Phycisphaeraceae</taxon>
        <taxon>Natronomicrosphaera</taxon>
    </lineage>
</organism>
<feature type="coiled-coil region" evidence="1">
    <location>
        <begin position="36"/>
        <end position="63"/>
    </location>
</feature>
<dbReference type="Gene3D" id="2.40.160.10">
    <property type="entry name" value="Porin"/>
    <property type="match status" value="1"/>
</dbReference>